<evidence type="ECO:0000313" key="2">
    <source>
        <dbReference type="Proteomes" id="UP000609064"/>
    </source>
</evidence>
<evidence type="ECO:0000313" key="1">
    <source>
        <dbReference type="EMBL" id="GGD82481.1"/>
    </source>
</evidence>
<protein>
    <submittedName>
        <fullName evidence="1">Uncharacterized protein</fullName>
    </submittedName>
</protein>
<dbReference type="Proteomes" id="UP000609064">
    <property type="component" value="Unassembled WGS sequence"/>
</dbReference>
<proteinExistence type="predicted"/>
<reference evidence="1" key="2">
    <citation type="submission" date="2020-09" db="EMBL/GenBank/DDBJ databases">
        <authorList>
            <person name="Sun Q."/>
            <person name="Zhou Y."/>
        </authorList>
    </citation>
    <scope>NUCLEOTIDE SEQUENCE</scope>
    <source>
        <strain evidence="1">CGMCC 1.15958</strain>
    </source>
</reference>
<accession>A0A917DZL7</accession>
<comment type="caution">
    <text evidence="1">The sequence shown here is derived from an EMBL/GenBank/DDBJ whole genome shotgun (WGS) entry which is preliminary data.</text>
</comment>
<organism evidence="1 2">
    <name type="scientific">Emticicia aquatilis</name>
    <dbReference type="NCBI Taxonomy" id="1537369"/>
    <lineage>
        <taxon>Bacteria</taxon>
        <taxon>Pseudomonadati</taxon>
        <taxon>Bacteroidota</taxon>
        <taxon>Cytophagia</taxon>
        <taxon>Cytophagales</taxon>
        <taxon>Leadbetterellaceae</taxon>
        <taxon>Emticicia</taxon>
    </lineage>
</organism>
<sequence>MKTLEKIAIFLHLILVVNITNAQSVLITPQKSKISDTLNVNSFLYIGGGFPIESGSIFQVKPDENAIFYIPNWGLSGTEIITGNFYSPTGNAPQVRFESEGHSFFDIGRKGTLDFVIEYDDDPMLTITNAGQLNVRKRLTFTDAGRSVFIGEDAGKYDDLTENNNVYLGHWAGNANVEGENNVAIGTEAFSGSLGSYNFALDTHALQNNINGNDNIAIGNFAGYASDGSNNILIGSGAGESLIGTRNIIIGRELGSNKTLDNTLWIDVENTEAPLIHGDFAANSLKINGKFSTTNSVGVKIQTPMSTLDVNGSMGLKVKSGLESGTTDPDDSAGIWIYTTAFGPITLPPASSCPNRTYTIVNKTTSSLTISEFQNMLNTTQTTITSSTSVWIVSDGLVWQQIK</sequence>
<dbReference type="RefSeq" id="WP_188771317.1">
    <property type="nucleotide sequence ID" value="NZ_BMKK01000020.1"/>
</dbReference>
<gene>
    <name evidence="1" type="ORF">GCM10011514_53200</name>
</gene>
<dbReference type="AlphaFoldDB" id="A0A917DZL7"/>
<dbReference type="InterPro" id="IPR011049">
    <property type="entry name" value="Serralysin-like_metalloprot_C"/>
</dbReference>
<keyword evidence="2" id="KW-1185">Reference proteome</keyword>
<dbReference type="EMBL" id="BMKK01000020">
    <property type="protein sequence ID" value="GGD82481.1"/>
    <property type="molecule type" value="Genomic_DNA"/>
</dbReference>
<dbReference type="Gene3D" id="2.150.10.10">
    <property type="entry name" value="Serralysin-like metalloprotease, C-terminal"/>
    <property type="match status" value="1"/>
</dbReference>
<name>A0A917DZL7_9BACT</name>
<reference evidence="1" key="1">
    <citation type="journal article" date="2014" name="Int. J. Syst. Evol. Microbiol.">
        <title>Complete genome sequence of Corynebacterium casei LMG S-19264T (=DSM 44701T), isolated from a smear-ripened cheese.</title>
        <authorList>
            <consortium name="US DOE Joint Genome Institute (JGI-PGF)"/>
            <person name="Walter F."/>
            <person name="Albersmeier A."/>
            <person name="Kalinowski J."/>
            <person name="Ruckert C."/>
        </authorList>
    </citation>
    <scope>NUCLEOTIDE SEQUENCE</scope>
    <source>
        <strain evidence="1">CGMCC 1.15958</strain>
    </source>
</reference>